<dbReference type="RefSeq" id="WP_317329603.1">
    <property type="nucleotide sequence ID" value="NZ_JAWJZA010000001.1"/>
</dbReference>
<name>A0ABU3Z778_9FIRM</name>
<dbReference type="InterPro" id="IPR009711">
    <property type="entry name" value="UPF0473"/>
</dbReference>
<proteinExistence type="predicted"/>
<evidence type="ECO:0000313" key="1">
    <source>
        <dbReference type="EMBL" id="MDV5087774.1"/>
    </source>
</evidence>
<keyword evidence="2" id="KW-1185">Reference proteome</keyword>
<dbReference type="Pfam" id="PF06949">
    <property type="entry name" value="DUF1292"/>
    <property type="match status" value="1"/>
</dbReference>
<gene>
    <name evidence="1" type="ORF">RVY80_02800</name>
</gene>
<comment type="caution">
    <text evidence="1">The sequence shown here is derived from an EMBL/GenBank/DDBJ whole genome shotgun (WGS) entry which is preliminary data.</text>
</comment>
<evidence type="ECO:0000313" key="2">
    <source>
        <dbReference type="Proteomes" id="UP001272515"/>
    </source>
</evidence>
<dbReference type="Proteomes" id="UP001272515">
    <property type="component" value="Unassembled WGS sequence"/>
</dbReference>
<sequence length="100" mass="11790">MIDENYEGEMYVLQFEDEDGNTQSFVEDVVINYKDQQFAVLAQIPNEDDDHEGQDETYMILARIEVNEQGEEEYVTLDENDEDFDAVVEIYENMESDEEE</sequence>
<dbReference type="EMBL" id="JAWJZB010000003">
    <property type="protein sequence ID" value="MDV5087774.1"/>
    <property type="molecule type" value="Genomic_DNA"/>
</dbReference>
<protein>
    <submittedName>
        <fullName evidence="1">DUF1292 domain-containing protein</fullName>
    </submittedName>
</protein>
<organism evidence="1 2">
    <name type="scientific">Veillonella absiana</name>
    <dbReference type="NCBI Taxonomy" id="3079305"/>
    <lineage>
        <taxon>Bacteria</taxon>
        <taxon>Bacillati</taxon>
        <taxon>Bacillota</taxon>
        <taxon>Negativicutes</taxon>
        <taxon>Veillonellales</taxon>
        <taxon>Veillonellaceae</taxon>
        <taxon>Veillonella</taxon>
    </lineage>
</organism>
<accession>A0ABU3Z778</accession>
<reference evidence="1 2" key="1">
    <citation type="submission" date="2023-10" db="EMBL/GenBank/DDBJ databases">
        <title>Veillonella sp. nov., isolated from a pig farm feces dump.</title>
        <authorList>
            <person name="Chang Y.-H."/>
        </authorList>
    </citation>
    <scope>NUCLEOTIDE SEQUENCE [LARGE SCALE GENOMIC DNA]</scope>
    <source>
        <strain evidence="1 2">YH-vei2233</strain>
    </source>
</reference>